<evidence type="ECO:0000256" key="3">
    <source>
        <dbReference type="ARBA" id="ARBA00022729"/>
    </source>
</evidence>
<dbReference type="InterPro" id="IPR051378">
    <property type="entry name" value="Cell2Cell_Antifungal"/>
</dbReference>
<dbReference type="InterPro" id="IPR002902">
    <property type="entry name" value="GNK2"/>
</dbReference>
<evidence type="ECO:0000313" key="11">
    <source>
        <dbReference type="EMBL" id="KAJ6390971.1"/>
    </source>
</evidence>
<dbReference type="PANTHER" id="PTHR32080">
    <property type="entry name" value="ANTIFUNGAL PROTEIN GINKBILOBIN-2-LIKE"/>
    <property type="match status" value="1"/>
</dbReference>
<name>A0ABQ9BUZ5_9ROSI</name>
<keyword evidence="12" id="KW-1185">Reference proteome</keyword>
<comment type="caution">
    <text evidence="11">The sequence shown here is derived from an EMBL/GenBank/DDBJ whole genome shotgun (WGS) entry which is preliminary data.</text>
</comment>
<evidence type="ECO:0000256" key="4">
    <source>
        <dbReference type="ARBA" id="ARBA00022737"/>
    </source>
</evidence>
<evidence type="ECO:0000256" key="8">
    <source>
        <dbReference type="ARBA" id="ARBA00038393"/>
    </source>
</evidence>
<comment type="subcellular location">
    <subcellularLocation>
        <location evidence="7">Cell junction</location>
        <location evidence="7">Plasmodesma</location>
    </subcellularLocation>
    <subcellularLocation>
        <location evidence="1">Cell membrane</location>
        <topology evidence="1">Single-pass type I membrane protein</topology>
    </subcellularLocation>
</comment>
<dbReference type="Pfam" id="PF01657">
    <property type="entry name" value="Stress-antifung"/>
    <property type="match status" value="2"/>
</dbReference>
<feature type="compositionally biased region" description="Basic and acidic residues" evidence="9">
    <location>
        <begin position="1"/>
        <end position="12"/>
    </location>
</feature>
<evidence type="ECO:0000313" key="12">
    <source>
        <dbReference type="Proteomes" id="UP001141253"/>
    </source>
</evidence>
<dbReference type="PANTHER" id="PTHR32080:SF2">
    <property type="entry name" value="PLASMODESMATA-LOCATED PROTEIN 8"/>
    <property type="match status" value="1"/>
</dbReference>
<dbReference type="EMBL" id="JAPFFI010000006">
    <property type="protein sequence ID" value="KAJ6390971.1"/>
    <property type="molecule type" value="Genomic_DNA"/>
</dbReference>
<dbReference type="CDD" id="cd23509">
    <property type="entry name" value="Gnk2-like"/>
    <property type="match status" value="2"/>
</dbReference>
<evidence type="ECO:0000256" key="7">
    <source>
        <dbReference type="ARBA" id="ARBA00024184"/>
    </source>
</evidence>
<keyword evidence="3" id="KW-0732">Signal</keyword>
<dbReference type="InterPro" id="IPR038408">
    <property type="entry name" value="GNK2_sf"/>
</dbReference>
<organism evidence="11 12">
    <name type="scientific">Salix suchowensis</name>
    <dbReference type="NCBI Taxonomy" id="1278906"/>
    <lineage>
        <taxon>Eukaryota</taxon>
        <taxon>Viridiplantae</taxon>
        <taxon>Streptophyta</taxon>
        <taxon>Embryophyta</taxon>
        <taxon>Tracheophyta</taxon>
        <taxon>Spermatophyta</taxon>
        <taxon>Magnoliopsida</taxon>
        <taxon>eudicotyledons</taxon>
        <taxon>Gunneridae</taxon>
        <taxon>Pentapetalae</taxon>
        <taxon>rosids</taxon>
        <taxon>fabids</taxon>
        <taxon>Malpighiales</taxon>
        <taxon>Salicaceae</taxon>
        <taxon>Saliceae</taxon>
        <taxon>Salix</taxon>
    </lineage>
</organism>
<evidence type="ECO:0000256" key="2">
    <source>
        <dbReference type="ARBA" id="ARBA00022581"/>
    </source>
</evidence>
<protein>
    <recommendedName>
        <fullName evidence="10">Gnk2-homologous domain-containing protein</fullName>
    </recommendedName>
</protein>
<dbReference type="Gene3D" id="3.30.430.20">
    <property type="entry name" value="Gnk2 domain, C-X8-C-X2-C motif"/>
    <property type="match status" value="2"/>
</dbReference>
<reference evidence="11" key="2">
    <citation type="journal article" date="2023" name="Int. J. Mol. Sci.">
        <title>De Novo Assembly and Annotation of 11 Diverse Shrub Willow (Salix) Genomes Reveals Novel Gene Organization in Sex-Linked Regions.</title>
        <authorList>
            <person name="Hyden B."/>
            <person name="Feng K."/>
            <person name="Yates T.B."/>
            <person name="Jawdy S."/>
            <person name="Cereghino C."/>
            <person name="Smart L.B."/>
            <person name="Muchero W."/>
        </authorList>
    </citation>
    <scope>NUCLEOTIDE SEQUENCE</scope>
    <source>
        <tissue evidence="11">Shoot tip</tissue>
    </source>
</reference>
<gene>
    <name evidence="11" type="ORF">OIU77_025057</name>
</gene>
<feature type="domain" description="Gnk2-homologous" evidence="10">
    <location>
        <begin position="113"/>
        <end position="220"/>
    </location>
</feature>
<keyword evidence="6" id="KW-1015">Disulfide bond</keyword>
<evidence type="ECO:0000256" key="9">
    <source>
        <dbReference type="SAM" id="MobiDB-lite"/>
    </source>
</evidence>
<keyword evidence="5" id="KW-0965">Cell junction</keyword>
<comment type="similarity">
    <text evidence="8">Belongs to the cysteine-rich repeat secretory protein family. Plasmodesmata-located proteins (PDLD) subfamily.</text>
</comment>
<dbReference type="PROSITE" id="PS51473">
    <property type="entry name" value="GNK2"/>
    <property type="match status" value="2"/>
</dbReference>
<evidence type="ECO:0000256" key="6">
    <source>
        <dbReference type="ARBA" id="ARBA00023157"/>
    </source>
</evidence>
<sequence>MRMKEKVEDVRTYKSKSRRTNGSFSWWGKKSLNKNSGKSERQPHFHSLAIRAEHKTENKTKERKASTGKNKIKEMLRRLHSYSTHKTIPAPRLTLLFFLFLSLSNHDSFVKARIFIYADCSQETYAPNSPFEENHNPLLASIVSSSSQAYYNSFAFGNGSSAPTEGICYGFYQCRGDLRITDCSRCIESAVTQISLACPYSYGAALQLESCYVRYENIDFLGRLDKKLKYIKCSKSVNTDVEFFKRRDDVLADLSTAMGFKVSSSGSVEGYAQCFGDLSSGDCSSCLADAVGRFNDLCGSAAAAAVYLGQCYARYWESGYYDLSSGLIHACFLIH</sequence>
<feature type="domain" description="Gnk2-homologous" evidence="10">
    <location>
        <begin position="221"/>
        <end position="320"/>
    </location>
</feature>
<keyword evidence="2" id="KW-0945">Host-virus interaction</keyword>
<evidence type="ECO:0000256" key="5">
    <source>
        <dbReference type="ARBA" id="ARBA00022949"/>
    </source>
</evidence>
<evidence type="ECO:0000259" key="10">
    <source>
        <dbReference type="PROSITE" id="PS51473"/>
    </source>
</evidence>
<dbReference type="Proteomes" id="UP001141253">
    <property type="component" value="Chromosome 2"/>
</dbReference>
<evidence type="ECO:0000256" key="1">
    <source>
        <dbReference type="ARBA" id="ARBA00004251"/>
    </source>
</evidence>
<reference evidence="11" key="1">
    <citation type="submission" date="2022-10" db="EMBL/GenBank/DDBJ databases">
        <authorList>
            <person name="Hyden B.L."/>
            <person name="Feng K."/>
            <person name="Yates T."/>
            <person name="Jawdy S."/>
            <person name="Smart L.B."/>
            <person name="Muchero W."/>
        </authorList>
    </citation>
    <scope>NUCLEOTIDE SEQUENCE</scope>
    <source>
        <tissue evidence="11">Shoot tip</tissue>
    </source>
</reference>
<proteinExistence type="inferred from homology"/>
<keyword evidence="4" id="KW-0677">Repeat</keyword>
<feature type="region of interest" description="Disordered" evidence="9">
    <location>
        <begin position="1"/>
        <end position="44"/>
    </location>
</feature>
<accession>A0ABQ9BUZ5</accession>